<dbReference type="Proteomes" id="UP000095657">
    <property type="component" value="Unassembled WGS sequence"/>
</dbReference>
<protein>
    <submittedName>
        <fullName evidence="1">Uncharacterized protein</fullName>
    </submittedName>
</protein>
<evidence type="ECO:0000313" key="4">
    <source>
        <dbReference type="Proteomes" id="UP000284689"/>
    </source>
</evidence>
<dbReference type="Proteomes" id="UP000284689">
    <property type="component" value="Unassembled WGS sequence"/>
</dbReference>
<proteinExistence type="predicted"/>
<evidence type="ECO:0000313" key="2">
    <source>
        <dbReference type="EMBL" id="RHD46773.1"/>
    </source>
</evidence>
<dbReference type="STRING" id="47678.ERS852494_01607"/>
<accession>A0A174KZ96</accession>
<evidence type="ECO:0000313" key="1">
    <source>
        <dbReference type="EMBL" id="CUP14490.1"/>
    </source>
</evidence>
<organism evidence="1 3">
    <name type="scientific">Bacteroides caccae</name>
    <dbReference type="NCBI Taxonomy" id="47678"/>
    <lineage>
        <taxon>Bacteria</taxon>
        <taxon>Pseudomonadati</taxon>
        <taxon>Bacteroidota</taxon>
        <taxon>Bacteroidia</taxon>
        <taxon>Bacteroidales</taxon>
        <taxon>Bacteroidaceae</taxon>
        <taxon>Bacteroides</taxon>
    </lineage>
</organism>
<dbReference type="AlphaFoldDB" id="A0A174KZ96"/>
<gene>
    <name evidence="2" type="ORF">DW794_13675</name>
    <name evidence="1" type="ORF">ERS852494_01607</name>
</gene>
<dbReference type="EMBL" id="QSJD01000021">
    <property type="protein sequence ID" value="RHD46773.1"/>
    <property type="molecule type" value="Genomic_DNA"/>
</dbReference>
<reference evidence="2 4" key="2">
    <citation type="submission" date="2018-08" db="EMBL/GenBank/DDBJ databases">
        <title>A genome reference for cultivated species of the human gut microbiota.</title>
        <authorList>
            <person name="Zou Y."/>
            <person name="Xue W."/>
            <person name="Luo G."/>
        </authorList>
    </citation>
    <scope>NUCLEOTIDE SEQUENCE [LARGE SCALE GENOMIC DNA]</scope>
    <source>
        <strain evidence="2 4">AM31-16AC</strain>
    </source>
</reference>
<evidence type="ECO:0000313" key="3">
    <source>
        <dbReference type="Proteomes" id="UP000095657"/>
    </source>
</evidence>
<dbReference type="EMBL" id="CZAI01000003">
    <property type="protein sequence ID" value="CUP14490.1"/>
    <property type="molecule type" value="Genomic_DNA"/>
</dbReference>
<reference evidence="1 3" key="1">
    <citation type="submission" date="2015-09" db="EMBL/GenBank/DDBJ databases">
        <authorList>
            <consortium name="Pathogen Informatics"/>
        </authorList>
    </citation>
    <scope>NUCLEOTIDE SEQUENCE [LARGE SCALE GENOMIC DNA]</scope>
    <source>
        <strain evidence="1 3">2789STDY5834880</strain>
    </source>
</reference>
<name>A0A174KZ96_9BACE</name>
<sequence>MIMKMDRADRIAAMQKAANDFAKSKEYDHALYETDWNGYSVYIAALESSTSSMCGGYPQYILVSDISTTRWSTLDETSEILSSL</sequence>